<evidence type="ECO:0000256" key="9">
    <source>
        <dbReference type="ARBA" id="ARBA00023316"/>
    </source>
</evidence>
<evidence type="ECO:0000256" key="12">
    <source>
        <dbReference type="SAM" id="SignalP"/>
    </source>
</evidence>
<evidence type="ECO:0000256" key="5">
    <source>
        <dbReference type="ARBA" id="ARBA00022729"/>
    </source>
</evidence>
<evidence type="ECO:0000256" key="2">
    <source>
        <dbReference type="ARBA" id="ARBA00004776"/>
    </source>
</evidence>
<gene>
    <name evidence="13" type="ORF">AWJ07_15010</name>
</gene>
<dbReference type="GO" id="GO:0046872">
    <property type="term" value="F:metal ion binding"/>
    <property type="evidence" value="ECO:0007669"/>
    <property type="project" value="UniProtKB-KW"/>
</dbReference>
<proteinExistence type="inferred from homology"/>
<comment type="similarity">
    <text evidence="10">Belongs to the peptidase M15 family.</text>
</comment>
<keyword evidence="6" id="KW-0378">Hydrolase</keyword>
<keyword evidence="9" id="KW-0961">Cell wall biogenesis/degradation</keyword>
<protein>
    <recommendedName>
        <fullName evidence="11">Murein endopeptidase K</fullName>
    </recommendedName>
</protein>
<dbReference type="PANTHER" id="PTHR37425:SF1">
    <property type="entry name" value="OUTER MEMBRANE PROTEIN"/>
    <property type="match status" value="1"/>
</dbReference>
<evidence type="ECO:0000256" key="7">
    <source>
        <dbReference type="ARBA" id="ARBA00022833"/>
    </source>
</evidence>
<evidence type="ECO:0000256" key="4">
    <source>
        <dbReference type="ARBA" id="ARBA00022723"/>
    </source>
</evidence>
<sequence>MTIECLTRRQLLLGLSGAAVVTLLPNTAQASRSTIGVKDLRFYNLHTGERSQGSFWVDGQYQSETLTEFNQVLRDHRQNVAAPIDKRLFEYLYKLQATLDNQDEIHVISAYRSPKTNQMLASRSNGVAKKSYHMKGMAMDIALPGVKTKHLRDAAESLKLGGVGFYPRDGFVHIDCGPVRRWG</sequence>
<comment type="pathway">
    <text evidence="2">Cell wall biogenesis; cell wall polysaccharide biosynthesis.</text>
</comment>
<dbReference type="PROSITE" id="PS51318">
    <property type="entry name" value="TAT"/>
    <property type="match status" value="1"/>
</dbReference>
<feature type="signal peptide" evidence="12">
    <location>
        <begin position="1"/>
        <end position="30"/>
    </location>
</feature>
<keyword evidence="8" id="KW-0482">Metalloprotease</keyword>
<evidence type="ECO:0000256" key="8">
    <source>
        <dbReference type="ARBA" id="ARBA00023049"/>
    </source>
</evidence>
<evidence type="ECO:0000313" key="14">
    <source>
        <dbReference type="Proteomes" id="UP000055702"/>
    </source>
</evidence>
<keyword evidence="7" id="KW-0862">Zinc</keyword>
<dbReference type="EMBL" id="LRDC01000015">
    <property type="protein sequence ID" value="KVX02282.1"/>
    <property type="molecule type" value="Genomic_DNA"/>
</dbReference>
<reference evidence="13 14" key="1">
    <citation type="submission" date="2016-01" db="EMBL/GenBank/DDBJ databases">
        <title>Draft genome of the antarctic isolate Shewanella frigidimarina Ag06-30.</title>
        <authorList>
            <person name="Parmeciano Di Noto G."/>
            <person name="Vazquez S."/>
            <person name="Mac Cormack W."/>
            <person name="Iriarte A."/>
            <person name="Quiroga C."/>
        </authorList>
    </citation>
    <scope>NUCLEOTIDE SEQUENCE [LARGE SCALE GENOMIC DNA]</scope>
    <source>
        <strain evidence="13 14">Ag06-30</strain>
    </source>
</reference>
<comment type="caution">
    <text evidence="13">The sequence shown here is derived from an EMBL/GenBank/DDBJ whole genome shotgun (WGS) entry which is preliminary data.</text>
</comment>
<evidence type="ECO:0000256" key="11">
    <source>
        <dbReference type="ARBA" id="ARBA00093666"/>
    </source>
</evidence>
<dbReference type="SUPFAM" id="SSF55166">
    <property type="entry name" value="Hedgehog/DD-peptidase"/>
    <property type="match status" value="1"/>
</dbReference>
<keyword evidence="4" id="KW-0479">Metal-binding</keyword>
<evidence type="ECO:0000256" key="10">
    <source>
        <dbReference type="ARBA" id="ARBA00093448"/>
    </source>
</evidence>
<dbReference type="RefSeq" id="WP_059745494.1">
    <property type="nucleotide sequence ID" value="NZ_JBOZOX010000004.1"/>
</dbReference>
<dbReference type="InterPro" id="IPR006311">
    <property type="entry name" value="TAT_signal"/>
</dbReference>
<dbReference type="InterPro" id="IPR009045">
    <property type="entry name" value="Zn_M74/Hedgehog-like"/>
</dbReference>
<dbReference type="GO" id="GO:0006508">
    <property type="term" value="P:proteolysis"/>
    <property type="evidence" value="ECO:0007669"/>
    <property type="project" value="UniProtKB-KW"/>
</dbReference>
<dbReference type="CDD" id="cd14844">
    <property type="entry name" value="Zn-DD-carboxypeptidase_like"/>
    <property type="match status" value="1"/>
</dbReference>
<name>A0A106C108_SHEFR</name>
<comment type="cofactor">
    <cofactor evidence="1">
        <name>Zn(2+)</name>
        <dbReference type="ChEBI" id="CHEBI:29105"/>
    </cofactor>
</comment>
<evidence type="ECO:0000256" key="1">
    <source>
        <dbReference type="ARBA" id="ARBA00001947"/>
    </source>
</evidence>
<dbReference type="GO" id="GO:0008237">
    <property type="term" value="F:metallopeptidase activity"/>
    <property type="evidence" value="ECO:0007669"/>
    <property type="project" value="UniProtKB-KW"/>
</dbReference>
<dbReference type="Gene3D" id="3.30.1380.10">
    <property type="match status" value="1"/>
</dbReference>
<dbReference type="InterPro" id="IPR010275">
    <property type="entry name" value="MepK"/>
</dbReference>
<evidence type="ECO:0000313" key="13">
    <source>
        <dbReference type="EMBL" id="KVX02282.1"/>
    </source>
</evidence>
<feature type="chain" id="PRO_5007125983" description="Murein endopeptidase K" evidence="12">
    <location>
        <begin position="31"/>
        <end position="183"/>
    </location>
</feature>
<dbReference type="AlphaFoldDB" id="A0A106C108"/>
<keyword evidence="5 12" id="KW-0732">Signal</keyword>
<dbReference type="GO" id="GO:0071555">
    <property type="term" value="P:cell wall organization"/>
    <property type="evidence" value="ECO:0007669"/>
    <property type="project" value="UniProtKB-KW"/>
</dbReference>
<accession>A0A106C108</accession>
<evidence type="ECO:0000256" key="6">
    <source>
        <dbReference type="ARBA" id="ARBA00022801"/>
    </source>
</evidence>
<evidence type="ECO:0000256" key="3">
    <source>
        <dbReference type="ARBA" id="ARBA00022670"/>
    </source>
</evidence>
<organism evidence="13">
    <name type="scientific">Shewanella frigidimarina</name>
    <dbReference type="NCBI Taxonomy" id="56812"/>
    <lineage>
        <taxon>Bacteria</taxon>
        <taxon>Pseudomonadati</taxon>
        <taxon>Pseudomonadota</taxon>
        <taxon>Gammaproteobacteria</taxon>
        <taxon>Alteromonadales</taxon>
        <taxon>Shewanellaceae</taxon>
        <taxon>Shewanella</taxon>
    </lineage>
</organism>
<dbReference type="Pfam" id="PF05951">
    <property type="entry name" value="Peptidase_M15_2"/>
    <property type="match status" value="1"/>
</dbReference>
<dbReference type="PANTHER" id="PTHR37425">
    <property type="match status" value="1"/>
</dbReference>
<dbReference type="Proteomes" id="UP000055702">
    <property type="component" value="Unassembled WGS sequence"/>
</dbReference>
<keyword evidence="3" id="KW-0645">Protease</keyword>